<evidence type="ECO:0000313" key="13">
    <source>
        <dbReference type="Proteomes" id="UP000442694"/>
    </source>
</evidence>
<dbReference type="PANTHER" id="PTHR11693">
    <property type="entry name" value="ATP SYNTHASE GAMMA CHAIN"/>
    <property type="match status" value="1"/>
</dbReference>
<evidence type="ECO:0000256" key="2">
    <source>
        <dbReference type="ARBA" id="ARBA00004170"/>
    </source>
</evidence>
<protein>
    <recommendedName>
        <fullName evidence="11">ATP synthase gamma chain</fullName>
    </recommendedName>
    <alternativeName>
        <fullName evidence="11">ATP synthase F1 sector gamma subunit</fullName>
    </alternativeName>
    <alternativeName>
        <fullName evidence="11">F-ATPase gamma subunit</fullName>
    </alternativeName>
</protein>
<name>A0A833JD12_9BACT</name>
<keyword evidence="13" id="KW-1185">Reference proteome</keyword>
<dbReference type="Pfam" id="PF00231">
    <property type="entry name" value="ATP-synt"/>
    <property type="match status" value="1"/>
</dbReference>
<dbReference type="CDD" id="cd12151">
    <property type="entry name" value="F1-ATPase_gamma"/>
    <property type="match status" value="1"/>
</dbReference>
<evidence type="ECO:0000256" key="9">
    <source>
        <dbReference type="ARBA" id="ARBA00023310"/>
    </source>
</evidence>
<dbReference type="Gene3D" id="1.10.287.80">
    <property type="entry name" value="ATP synthase, gamma subunit, helix hairpin domain"/>
    <property type="match status" value="1"/>
</dbReference>
<keyword evidence="9 11" id="KW-0066">ATP synthesis</keyword>
<dbReference type="PANTHER" id="PTHR11693:SF22">
    <property type="entry name" value="ATP SYNTHASE SUBUNIT GAMMA, MITOCHONDRIAL"/>
    <property type="match status" value="1"/>
</dbReference>
<dbReference type="SUPFAM" id="SSF52943">
    <property type="entry name" value="ATP synthase (F1-ATPase), gamma subunit"/>
    <property type="match status" value="1"/>
</dbReference>
<dbReference type="AlphaFoldDB" id="A0A833JD12"/>
<comment type="function">
    <text evidence="1 11">Produces ATP from ADP in the presence of a proton gradient across the membrane. The gamma chain is believed to be important in regulating ATPase activity and the flow of protons through the CF(0) complex.</text>
</comment>
<comment type="similarity">
    <text evidence="3 11">Belongs to the ATPase gamma chain family.</text>
</comment>
<dbReference type="InterPro" id="IPR023632">
    <property type="entry name" value="ATP_synth_F1_gsu_CS"/>
</dbReference>
<organism evidence="12 13">
    <name type="scientific">Fluviispira multicolorata</name>
    <dbReference type="NCBI Taxonomy" id="2654512"/>
    <lineage>
        <taxon>Bacteria</taxon>
        <taxon>Pseudomonadati</taxon>
        <taxon>Bdellovibrionota</taxon>
        <taxon>Oligoflexia</taxon>
        <taxon>Silvanigrellales</taxon>
        <taxon>Silvanigrellaceae</taxon>
        <taxon>Fluviispira</taxon>
    </lineage>
</organism>
<dbReference type="FunFam" id="1.10.287.80:FF:000003">
    <property type="entry name" value="ATP synthase gamma chain, chloroplastic"/>
    <property type="match status" value="1"/>
</dbReference>
<evidence type="ECO:0000256" key="8">
    <source>
        <dbReference type="ARBA" id="ARBA00023196"/>
    </source>
</evidence>
<dbReference type="Gene3D" id="3.40.1380.10">
    <property type="match status" value="1"/>
</dbReference>
<comment type="subunit">
    <text evidence="11">F-type ATPases have 2 components, CF(1) - the catalytic core - and CF(0) - the membrane proton channel. CF(1) has five subunits: alpha(3), beta(3), gamma(1), delta(1), epsilon(1). CF(0) has three main subunits: a, b and c.</text>
</comment>
<reference evidence="12 13" key="1">
    <citation type="submission" date="2019-10" db="EMBL/GenBank/DDBJ databases">
        <title>New genus of Silvanigrellaceae.</title>
        <authorList>
            <person name="Pitt A."/>
            <person name="Hahn M.W."/>
        </authorList>
    </citation>
    <scope>NUCLEOTIDE SEQUENCE [LARGE SCALE GENOMIC DNA]</scope>
    <source>
        <strain evidence="12 13">33A1-SZDP</strain>
    </source>
</reference>
<sequence length="321" mass="35294">MTSRRGLNQMPVNLKDLRNRIKSVKSTQQITKAMKLVSAAKFGRAQHNVVNARPYALSLAQLTAKLAGLVSGGSAHPLMNDVSSKVAIVLVISSERGLCGGYNSNVSKQAIKTIDELELEGFKVTAVCIGKKAFQTLNRRRKLVLKKKDEPIFVTENEYAADANVLVPGEGLVSITTPFDKPTNAMATRLSEAFAKLYTDEKIGKFVIVYNKFQSAMSQIPTADIVLPLHVGSASIEAEPIFEPEIDELLEHVIPRYMTSRLFQTLLESVASEQGARMTAMDNATRNAKEMERKLQITYQRARQAAITNELIEIISGAEAL</sequence>
<dbReference type="PRINTS" id="PR00126">
    <property type="entry name" value="ATPASEGAMMA"/>
</dbReference>
<keyword evidence="5 11" id="KW-0375">Hydrogen ion transport</keyword>
<comment type="subcellular location">
    <subcellularLocation>
        <location evidence="11">Cell membrane</location>
        <topology evidence="11">Peripheral membrane protein</topology>
    </subcellularLocation>
    <subcellularLocation>
        <location evidence="2">Membrane</location>
        <topology evidence="2">Peripheral membrane protein</topology>
    </subcellularLocation>
    <subcellularLocation>
        <location evidence="10">Thylakoid</location>
    </subcellularLocation>
</comment>
<keyword evidence="6 11" id="KW-0406">Ion transport</keyword>
<dbReference type="GO" id="GO:0009579">
    <property type="term" value="C:thylakoid"/>
    <property type="evidence" value="ECO:0007669"/>
    <property type="project" value="UniProtKB-SubCell"/>
</dbReference>
<dbReference type="Proteomes" id="UP000442694">
    <property type="component" value="Unassembled WGS sequence"/>
</dbReference>
<evidence type="ECO:0000256" key="7">
    <source>
        <dbReference type="ARBA" id="ARBA00023136"/>
    </source>
</evidence>
<dbReference type="InterPro" id="IPR035968">
    <property type="entry name" value="ATP_synth_F1_ATPase_gsu"/>
</dbReference>
<evidence type="ECO:0000256" key="1">
    <source>
        <dbReference type="ARBA" id="ARBA00003456"/>
    </source>
</evidence>
<dbReference type="GO" id="GO:0042777">
    <property type="term" value="P:proton motive force-driven plasma membrane ATP synthesis"/>
    <property type="evidence" value="ECO:0007669"/>
    <property type="project" value="UniProtKB-UniRule"/>
</dbReference>
<evidence type="ECO:0000313" key="12">
    <source>
        <dbReference type="EMBL" id="KAB8030882.1"/>
    </source>
</evidence>
<keyword evidence="8 11" id="KW-0139">CF(1)</keyword>
<dbReference type="InterPro" id="IPR000131">
    <property type="entry name" value="ATP_synth_F1_gsu"/>
</dbReference>
<dbReference type="GO" id="GO:0005524">
    <property type="term" value="F:ATP binding"/>
    <property type="evidence" value="ECO:0007669"/>
    <property type="project" value="UniProtKB-UniRule"/>
</dbReference>
<dbReference type="HAMAP" id="MF_00815">
    <property type="entry name" value="ATP_synth_gamma_bact"/>
    <property type="match status" value="1"/>
</dbReference>
<keyword evidence="7 11" id="KW-0472">Membrane</keyword>
<evidence type="ECO:0000256" key="5">
    <source>
        <dbReference type="ARBA" id="ARBA00022781"/>
    </source>
</evidence>
<dbReference type="EMBL" id="WFLN01000006">
    <property type="protein sequence ID" value="KAB8030882.1"/>
    <property type="molecule type" value="Genomic_DNA"/>
</dbReference>
<accession>A0A833JD12</accession>
<dbReference type="PROSITE" id="PS00153">
    <property type="entry name" value="ATPASE_GAMMA"/>
    <property type="match status" value="1"/>
</dbReference>
<keyword evidence="4 11" id="KW-0813">Transport</keyword>
<evidence type="ECO:0000256" key="11">
    <source>
        <dbReference type="HAMAP-Rule" id="MF_00815"/>
    </source>
</evidence>
<dbReference type="GO" id="GO:0045259">
    <property type="term" value="C:proton-transporting ATP synthase complex"/>
    <property type="evidence" value="ECO:0007669"/>
    <property type="project" value="UniProtKB-KW"/>
</dbReference>
<keyword evidence="11" id="KW-1003">Cell membrane</keyword>
<evidence type="ECO:0000256" key="3">
    <source>
        <dbReference type="ARBA" id="ARBA00007681"/>
    </source>
</evidence>
<gene>
    <name evidence="11" type="primary">atpG</name>
    <name evidence="12" type="ORF">GCL57_07865</name>
</gene>
<dbReference type="GO" id="GO:0005886">
    <property type="term" value="C:plasma membrane"/>
    <property type="evidence" value="ECO:0007669"/>
    <property type="project" value="UniProtKB-SubCell"/>
</dbReference>
<evidence type="ECO:0000256" key="10">
    <source>
        <dbReference type="ARBA" id="ARBA00060385"/>
    </source>
</evidence>
<comment type="caution">
    <text evidence="12">The sequence shown here is derived from an EMBL/GenBank/DDBJ whole genome shotgun (WGS) entry which is preliminary data.</text>
</comment>
<proteinExistence type="inferred from homology"/>
<evidence type="ECO:0000256" key="6">
    <source>
        <dbReference type="ARBA" id="ARBA00023065"/>
    </source>
</evidence>
<dbReference type="GO" id="GO:0046933">
    <property type="term" value="F:proton-transporting ATP synthase activity, rotational mechanism"/>
    <property type="evidence" value="ECO:0007669"/>
    <property type="project" value="UniProtKB-UniRule"/>
</dbReference>
<evidence type="ECO:0000256" key="4">
    <source>
        <dbReference type="ARBA" id="ARBA00022448"/>
    </source>
</evidence>